<protein>
    <submittedName>
        <fullName evidence="1">Uncharacterized protein</fullName>
    </submittedName>
</protein>
<name>A0A370T8S7_9HELO</name>
<dbReference type="InterPro" id="IPR036291">
    <property type="entry name" value="NAD(P)-bd_dom_sf"/>
</dbReference>
<organism evidence="1 2">
    <name type="scientific">Venustampulla echinocandica</name>
    <dbReference type="NCBI Taxonomy" id="2656787"/>
    <lineage>
        <taxon>Eukaryota</taxon>
        <taxon>Fungi</taxon>
        <taxon>Dikarya</taxon>
        <taxon>Ascomycota</taxon>
        <taxon>Pezizomycotina</taxon>
        <taxon>Leotiomycetes</taxon>
        <taxon>Helotiales</taxon>
        <taxon>Pleuroascaceae</taxon>
        <taxon>Venustampulla</taxon>
    </lineage>
</organism>
<proteinExistence type="predicted"/>
<sequence>MPKLEQYVYTGAVDNTVLPDKSQLKGKSVIVTGGANGIGEALVRSLVASEAFVTIHVVAIDFLSAM</sequence>
<dbReference type="GeneID" id="43603534"/>
<dbReference type="AlphaFoldDB" id="A0A370T8S7"/>
<dbReference type="Gene3D" id="3.40.50.720">
    <property type="entry name" value="NAD(P)-binding Rossmann-like Domain"/>
    <property type="match status" value="1"/>
</dbReference>
<reference evidence="1 2" key="1">
    <citation type="journal article" date="2018" name="IMA Fungus">
        <title>IMA Genome-F 9: Draft genome sequence of Annulohypoxylon stygium, Aspergillus mulundensis, Berkeleyomyces basicola (syn. Thielaviopsis basicola), Ceratocystis smalleyi, two Cercospora beticola strains, Coleophoma cylindrospora, Fusarium fracticaudum, Phialophora cf. hyalina, and Morchella septimelata.</title>
        <authorList>
            <person name="Wingfield B.D."/>
            <person name="Bills G.F."/>
            <person name="Dong Y."/>
            <person name="Huang W."/>
            <person name="Nel W.J."/>
            <person name="Swalarsk-Parry B.S."/>
            <person name="Vaghefi N."/>
            <person name="Wilken P.M."/>
            <person name="An Z."/>
            <person name="de Beer Z.W."/>
            <person name="De Vos L."/>
            <person name="Chen L."/>
            <person name="Duong T.A."/>
            <person name="Gao Y."/>
            <person name="Hammerbacher A."/>
            <person name="Kikkert J.R."/>
            <person name="Li Y."/>
            <person name="Li H."/>
            <person name="Li K."/>
            <person name="Li Q."/>
            <person name="Liu X."/>
            <person name="Ma X."/>
            <person name="Naidoo K."/>
            <person name="Pethybridge S.J."/>
            <person name="Sun J."/>
            <person name="Steenkamp E.T."/>
            <person name="van der Nest M.A."/>
            <person name="van Wyk S."/>
            <person name="Wingfield M.J."/>
            <person name="Xiong C."/>
            <person name="Yue Q."/>
            <person name="Zhang X."/>
        </authorList>
    </citation>
    <scope>NUCLEOTIDE SEQUENCE [LARGE SCALE GENOMIC DNA]</scope>
    <source>
        <strain evidence="1 2">BP 5553</strain>
    </source>
</reference>
<keyword evidence="2" id="KW-1185">Reference proteome</keyword>
<dbReference type="OrthoDB" id="5371740at2759"/>
<dbReference type="Proteomes" id="UP000254866">
    <property type="component" value="Unassembled WGS sequence"/>
</dbReference>
<gene>
    <name evidence="1" type="ORF">BP5553_10685</name>
</gene>
<dbReference type="RefSeq" id="XP_031864577.1">
    <property type="nucleotide sequence ID" value="XM_032019308.1"/>
</dbReference>
<dbReference type="EMBL" id="NPIC01000018">
    <property type="protein sequence ID" value="RDL29820.1"/>
    <property type="molecule type" value="Genomic_DNA"/>
</dbReference>
<accession>A0A370T8S7</accession>
<evidence type="ECO:0000313" key="2">
    <source>
        <dbReference type="Proteomes" id="UP000254866"/>
    </source>
</evidence>
<comment type="caution">
    <text evidence="1">The sequence shown here is derived from an EMBL/GenBank/DDBJ whole genome shotgun (WGS) entry which is preliminary data.</text>
</comment>
<dbReference type="STRING" id="2656787.A0A370T8S7"/>
<dbReference type="SUPFAM" id="SSF51735">
    <property type="entry name" value="NAD(P)-binding Rossmann-fold domains"/>
    <property type="match status" value="1"/>
</dbReference>
<evidence type="ECO:0000313" key="1">
    <source>
        <dbReference type="EMBL" id="RDL29820.1"/>
    </source>
</evidence>